<feature type="transmembrane region" description="Helical" evidence="1">
    <location>
        <begin position="81"/>
        <end position="100"/>
    </location>
</feature>
<dbReference type="Proteomes" id="UP000309673">
    <property type="component" value="Unassembled WGS sequence"/>
</dbReference>
<keyword evidence="1" id="KW-0812">Transmembrane</keyword>
<protein>
    <recommendedName>
        <fullName evidence="4">Zinc ribbon domain-containing protein</fullName>
    </recommendedName>
</protein>
<dbReference type="OrthoDB" id="9779910at2"/>
<dbReference type="AlphaFoldDB" id="A0A4U0FCZ3"/>
<accession>A0A4U0FCZ3</accession>
<name>A0A4U0FCZ3_9BACL</name>
<sequence>MQHIYRASPDSMTFFLFNLIVNGDSLPNLIRRWGNVMAKICPNCNEQFDDDAVACKYCGRPTERLEEGSSAVMHRHANTTYYYIGAAILLLLVVLILTTVHF</sequence>
<evidence type="ECO:0000313" key="3">
    <source>
        <dbReference type="Proteomes" id="UP000309673"/>
    </source>
</evidence>
<evidence type="ECO:0008006" key="4">
    <source>
        <dbReference type="Google" id="ProtNLM"/>
    </source>
</evidence>
<dbReference type="EMBL" id="SUPK01000003">
    <property type="protein sequence ID" value="TJY42611.1"/>
    <property type="molecule type" value="Genomic_DNA"/>
</dbReference>
<evidence type="ECO:0000256" key="1">
    <source>
        <dbReference type="SAM" id="Phobius"/>
    </source>
</evidence>
<comment type="caution">
    <text evidence="2">The sequence shown here is derived from an EMBL/GenBank/DDBJ whole genome shotgun (WGS) entry which is preliminary data.</text>
</comment>
<reference evidence="2 3" key="1">
    <citation type="submission" date="2019-04" db="EMBL/GenBank/DDBJ databases">
        <title>Cohnella sp. nov., isolated from soil.</title>
        <authorList>
            <person name="Kim W."/>
        </authorList>
    </citation>
    <scope>NUCLEOTIDE SEQUENCE [LARGE SCALE GENOMIC DNA]</scope>
    <source>
        <strain evidence="2 3">CAU 1483</strain>
    </source>
</reference>
<proteinExistence type="predicted"/>
<keyword evidence="1" id="KW-0472">Membrane</keyword>
<organism evidence="2 3">
    <name type="scientific">Cohnella pontilimi</name>
    <dbReference type="NCBI Taxonomy" id="2564100"/>
    <lineage>
        <taxon>Bacteria</taxon>
        <taxon>Bacillati</taxon>
        <taxon>Bacillota</taxon>
        <taxon>Bacilli</taxon>
        <taxon>Bacillales</taxon>
        <taxon>Paenibacillaceae</taxon>
        <taxon>Cohnella</taxon>
    </lineage>
</organism>
<gene>
    <name evidence="2" type="ORF">E5161_07085</name>
</gene>
<evidence type="ECO:0000313" key="2">
    <source>
        <dbReference type="EMBL" id="TJY42611.1"/>
    </source>
</evidence>
<keyword evidence="1" id="KW-1133">Transmembrane helix</keyword>
<keyword evidence="3" id="KW-1185">Reference proteome</keyword>